<dbReference type="PANTHER" id="PTHR37235:SF2">
    <property type="entry name" value="OS05G0371500 PROTEIN"/>
    <property type="match status" value="1"/>
</dbReference>
<protein>
    <submittedName>
        <fullName evidence="1">Uncharacterized protein</fullName>
    </submittedName>
</protein>
<organism evidence="1 2">
    <name type="scientific">Dioscorea zingiberensis</name>
    <dbReference type="NCBI Taxonomy" id="325984"/>
    <lineage>
        <taxon>Eukaryota</taxon>
        <taxon>Viridiplantae</taxon>
        <taxon>Streptophyta</taxon>
        <taxon>Embryophyta</taxon>
        <taxon>Tracheophyta</taxon>
        <taxon>Spermatophyta</taxon>
        <taxon>Magnoliopsida</taxon>
        <taxon>Liliopsida</taxon>
        <taxon>Dioscoreales</taxon>
        <taxon>Dioscoreaceae</taxon>
        <taxon>Dioscorea</taxon>
    </lineage>
</organism>
<keyword evidence="2" id="KW-1185">Reference proteome</keyword>
<dbReference type="EMBL" id="JAGGNH010000003">
    <property type="protein sequence ID" value="KAJ0979747.1"/>
    <property type="molecule type" value="Genomic_DNA"/>
</dbReference>
<reference evidence="1" key="1">
    <citation type="submission" date="2021-03" db="EMBL/GenBank/DDBJ databases">
        <authorList>
            <person name="Li Z."/>
            <person name="Yang C."/>
        </authorList>
    </citation>
    <scope>NUCLEOTIDE SEQUENCE</scope>
    <source>
        <strain evidence="1">Dzin_1.0</strain>
        <tissue evidence="1">Leaf</tissue>
    </source>
</reference>
<gene>
    <name evidence="1" type="ORF">J5N97_015221</name>
</gene>
<sequence length="148" mass="17021">MPFSFLRLLSPTNFPRSLRQLEHDVETVINVLQPGPLGIVEHKFSAVEVQAAKDTVHKAVDTWRKNAVLERDTQARSIKKNLSRESCLNQSASFRIKALVALSDEFIQGTILTMKRKAWQHFEVLVQWCPFQKCEQGTDPQHRYSPFS</sequence>
<proteinExistence type="predicted"/>
<name>A0A9D5CVF5_9LILI</name>
<evidence type="ECO:0000313" key="1">
    <source>
        <dbReference type="EMBL" id="KAJ0979747.1"/>
    </source>
</evidence>
<dbReference type="Proteomes" id="UP001085076">
    <property type="component" value="Miscellaneous, Linkage group lg03"/>
</dbReference>
<dbReference type="OrthoDB" id="651163at2759"/>
<accession>A0A9D5CVF5</accession>
<reference evidence="1" key="2">
    <citation type="journal article" date="2022" name="Hortic Res">
        <title>The genome of Dioscorea zingiberensis sheds light on the biosynthesis, origin and evolution of the medicinally important diosgenin saponins.</title>
        <authorList>
            <person name="Li Y."/>
            <person name="Tan C."/>
            <person name="Li Z."/>
            <person name="Guo J."/>
            <person name="Li S."/>
            <person name="Chen X."/>
            <person name="Wang C."/>
            <person name="Dai X."/>
            <person name="Yang H."/>
            <person name="Song W."/>
            <person name="Hou L."/>
            <person name="Xu J."/>
            <person name="Tong Z."/>
            <person name="Xu A."/>
            <person name="Yuan X."/>
            <person name="Wang W."/>
            <person name="Yang Q."/>
            <person name="Chen L."/>
            <person name="Sun Z."/>
            <person name="Wang K."/>
            <person name="Pan B."/>
            <person name="Chen J."/>
            <person name="Bao Y."/>
            <person name="Liu F."/>
            <person name="Qi X."/>
            <person name="Gang D.R."/>
            <person name="Wen J."/>
            <person name="Li J."/>
        </authorList>
    </citation>
    <scope>NUCLEOTIDE SEQUENCE</scope>
    <source>
        <strain evidence="1">Dzin_1.0</strain>
    </source>
</reference>
<dbReference type="AlphaFoldDB" id="A0A9D5CVF5"/>
<evidence type="ECO:0000313" key="2">
    <source>
        <dbReference type="Proteomes" id="UP001085076"/>
    </source>
</evidence>
<comment type="caution">
    <text evidence="1">The sequence shown here is derived from an EMBL/GenBank/DDBJ whole genome shotgun (WGS) entry which is preliminary data.</text>
</comment>
<dbReference type="PANTHER" id="PTHR37235">
    <property type="entry name" value="ZINC METALLOPROTEINASE AUREOLYSIN"/>
    <property type="match status" value="1"/>
</dbReference>